<proteinExistence type="predicted"/>
<organism evidence="1">
    <name type="scientific">Anguilla anguilla</name>
    <name type="common">European freshwater eel</name>
    <name type="synonym">Muraena anguilla</name>
    <dbReference type="NCBI Taxonomy" id="7936"/>
    <lineage>
        <taxon>Eukaryota</taxon>
        <taxon>Metazoa</taxon>
        <taxon>Chordata</taxon>
        <taxon>Craniata</taxon>
        <taxon>Vertebrata</taxon>
        <taxon>Euteleostomi</taxon>
        <taxon>Actinopterygii</taxon>
        <taxon>Neopterygii</taxon>
        <taxon>Teleostei</taxon>
        <taxon>Anguilliformes</taxon>
        <taxon>Anguillidae</taxon>
        <taxon>Anguilla</taxon>
    </lineage>
</organism>
<dbReference type="EMBL" id="GBXM01078020">
    <property type="protein sequence ID" value="JAH30557.1"/>
    <property type="molecule type" value="Transcribed_RNA"/>
</dbReference>
<name>A0A0E9RP08_ANGAN</name>
<protein>
    <submittedName>
        <fullName evidence="1">Uncharacterized protein</fullName>
    </submittedName>
</protein>
<dbReference type="AlphaFoldDB" id="A0A0E9RP08"/>
<sequence>MQLQALSTHNVWDSFFKVCLLR</sequence>
<reference evidence="1" key="2">
    <citation type="journal article" date="2015" name="Fish Shellfish Immunol.">
        <title>Early steps in the European eel (Anguilla anguilla)-Vibrio vulnificus interaction in the gills: Role of the RtxA13 toxin.</title>
        <authorList>
            <person name="Callol A."/>
            <person name="Pajuelo D."/>
            <person name="Ebbesson L."/>
            <person name="Teles M."/>
            <person name="MacKenzie S."/>
            <person name="Amaro C."/>
        </authorList>
    </citation>
    <scope>NUCLEOTIDE SEQUENCE</scope>
</reference>
<reference evidence="1" key="1">
    <citation type="submission" date="2014-11" db="EMBL/GenBank/DDBJ databases">
        <authorList>
            <person name="Amaro Gonzalez C."/>
        </authorList>
    </citation>
    <scope>NUCLEOTIDE SEQUENCE</scope>
</reference>
<accession>A0A0E9RP08</accession>
<evidence type="ECO:0000313" key="1">
    <source>
        <dbReference type="EMBL" id="JAH30557.1"/>
    </source>
</evidence>